<proteinExistence type="predicted"/>
<reference evidence="1" key="1">
    <citation type="submission" date="2016-05" db="EMBL/GenBank/DDBJ databases">
        <authorList>
            <person name="Lavstsen T."/>
            <person name="Jespersen J.S."/>
        </authorList>
    </citation>
    <scope>NUCLEOTIDE SEQUENCE</scope>
    <source>
        <tissue evidence="1">Brain</tissue>
    </source>
</reference>
<protein>
    <submittedName>
        <fullName evidence="1">Uncharacterized protein</fullName>
    </submittedName>
</protein>
<gene>
    <name evidence="1" type="primary">Nfu_g_1_016287</name>
</gene>
<name>A0A1A8PNH4_9TELE</name>
<reference evidence="1" key="2">
    <citation type="submission" date="2016-06" db="EMBL/GenBank/DDBJ databases">
        <title>The genome of a short-lived fish provides insights into sex chromosome evolution and the genetic control of aging.</title>
        <authorList>
            <person name="Reichwald K."/>
            <person name="Felder M."/>
            <person name="Petzold A."/>
            <person name="Koch P."/>
            <person name="Groth M."/>
            <person name="Platzer M."/>
        </authorList>
    </citation>
    <scope>NUCLEOTIDE SEQUENCE</scope>
    <source>
        <tissue evidence="1">Brain</tissue>
    </source>
</reference>
<feature type="non-terminal residue" evidence="1">
    <location>
        <position position="1"/>
    </location>
</feature>
<sequence>RSRKKQKLISAPFSHQDISCSTQRLSFTYPPPPTQTSLSAYL</sequence>
<evidence type="ECO:0000313" key="1">
    <source>
        <dbReference type="EMBL" id="SBR82826.1"/>
    </source>
</evidence>
<dbReference type="EMBL" id="HAEG01008803">
    <property type="protein sequence ID" value="SBR82826.1"/>
    <property type="molecule type" value="Transcribed_RNA"/>
</dbReference>
<feature type="non-terminal residue" evidence="1">
    <location>
        <position position="42"/>
    </location>
</feature>
<dbReference type="AlphaFoldDB" id="A0A1A8PNH4"/>
<organism evidence="1">
    <name type="scientific">Nothobranchius pienaari</name>
    <dbReference type="NCBI Taxonomy" id="704102"/>
    <lineage>
        <taxon>Eukaryota</taxon>
        <taxon>Metazoa</taxon>
        <taxon>Chordata</taxon>
        <taxon>Craniata</taxon>
        <taxon>Vertebrata</taxon>
        <taxon>Euteleostomi</taxon>
        <taxon>Actinopterygii</taxon>
        <taxon>Neopterygii</taxon>
        <taxon>Teleostei</taxon>
        <taxon>Neoteleostei</taxon>
        <taxon>Acanthomorphata</taxon>
        <taxon>Ovalentaria</taxon>
        <taxon>Atherinomorphae</taxon>
        <taxon>Cyprinodontiformes</taxon>
        <taxon>Nothobranchiidae</taxon>
        <taxon>Nothobranchius</taxon>
    </lineage>
</organism>
<accession>A0A1A8PNH4</accession>